<name>A0A6G0RXZ6_9STRA</name>
<comment type="caution">
    <text evidence="2">The sequence shown here is derived from an EMBL/GenBank/DDBJ whole genome shotgun (WGS) entry which is preliminary data.</text>
</comment>
<dbReference type="AlphaFoldDB" id="A0A6G0RXZ6"/>
<feature type="signal peptide" evidence="1">
    <location>
        <begin position="1"/>
        <end position="20"/>
    </location>
</feature>
<keyword evidence="1" id="KW-0732">Signal</keyword>
<feature type="chain" id="PRO_5026029251" evidence="1">
    <location>
        <begin position="21"/>
        <end position="50"/>
    </location>
</feature>
<proteinExistence type="predicted"/>
<organism evidence="2 3">
    <name type="scientific">Phytophthora fragariae</name>
    <dbReference type="NCBI Taxonomy" id="53985"/>
    <lineage>
        <taxon>Eukaryota</taxon>
        <taxon>Sar</taxon>
        <taxon>Stramenopiles</taxon>
        <taxon>Oomycota</taxon>
        <taxon>Peronosporomycetes</taxon>
        <taxon>Peronosporales</taxon>
        <taxon>Peronosporaceae</taxon>
        <taxon>Phytophthora</taxon>
    </lineage>
</organism>
<protein>
    <submittedName>
        <fullName evidence="2">Uncharacterized protein</fullName>
    </submittedName>
</protein>
<sequence length="50" mass="5413">MLVIVDLFYMLCLTANFACSENADQAEACGGGLPRKCAFYGNDILQTFSS</sequence>
<evidence type="ECO:0000313" key="2">
    <source>
        <dbReference type="EMBL" id="KAE9344883.1"/>
    </source>
</evidence>
<gene>
    <name evidence="2" type="ORF">PF008_g9015</name>
</gene>
<evidence type="ECO:0000256" key="1">
    <source>
        <dbReference type="SAM" id="SignalP"/>
    </source>
</evidence>
<dbReference type="EMBL" id="QXFY01000419">
    <property type="protein sequence ID" value="KAE9344883.1"/>
    <property type="molecule type" value="Genomic_DNA"/>
</dbReference>
<dbReference type="Proteomes" id="UP000486351">
    <property type="component" value="Unassembled WGS sequence"/>
</dbReference>
<accession>A0A6G0RXZ6</accession>
<evidence type="ECO:0000313" key="3">
    <source>
        <dbReference type="Proteomes" id="UP000486351"/>
    </source>
</evidence>
<reference evidence="2 3" key="1">
    <citation type="submission" date="2018-09" db="EMBL/GenBank/DDBJ databases">
        <title>Genomic investigation of the strawberry pathogen Phytophthora fragariae indicates pathogenicity is determined by transcriptional variation in three key races.</title>
        <authorList>
            <person name="Adams T.M."/>
            <person name="Armitage A.D."/>
            <person name="Sobczyk M.K."/>
            <person name="Bates H.J."/>
            <person name="Dunwell J.M."/>
            <person name="Nellist C.F."/>
            <person name="Harrison R.J."/>
        </authorList>
    </citation>
    <scope>NUCLEOTIDE SEQUENCE [LARGE SCALE GENOMIC DNA]</scope>
    <source>
        <strain evidence="2 3">NOV-77</strain>
    </source>
</reference>